<reference evidence="3" key="1">
    <citation type="journal article" date="2014" name="Int. J. Syst. Evol. Microbiol.">
        <title>Complete genome sequence of Corynebacterium casei LMG S-19264T (=DSM 44701T), isolated from a smear-ripened cheese.</title>
        <authorList>
            <consortium name="US DOE Joint Genome Institute (JGI-PGF)"/>
            <person name="Walter F."/>
            <person name="Albersmeier A."/>
            <person name="Kalinowski J."/>
            <person name="Ruckert C."/>
        </authorList>
    </citation>
    <scope>NUCLEOTIDE SEQUENCE</scope>
    <source>
        <strain evidence="3">CGMCC 1.15320</strain>
    </source>
</reference>
<accession>A0A916W7L1</accession>
<dbReference type="RefSeq" id="WP_188722097.1">
    <property type="nucleotide sequence ID" value="NZ_BMIF01000010.1"/>
</dbReference>
<dbReference type="EMBL" id="BMIF01000010">
    <property type="protein sequence ID" value="GGA75498.1"/>
    <property type="molecule type" value="Genomic_DNA"/>
</dbReference>
<feature type="signal peptide" evidence="1">
    <location>
        <begin position="1"/>
        <end position="25"/>
    </location>
</feature>
<dbReference type="InterPro" id="IPR015168">
    <property type="entry name" value="SsuA/THI5"/>
</dbReference>
<reference evidence="3" key="2">
    <citation type="submission" date="2020-09" db="EMBL/GenBank/DDBJ databases">
        <authorList>
            <person name="Sun Q."/>
            <person name="Zhou Y."/>
        </authorList>
    </citation>
    <scope>NUCLEOTIDE SEQUENCE</scope>
    <source>
        <strain evidence="3">CGMCC 1.15320</strain>
    </source>
</reference>
<keyword evidence="4" id="KW-1185">Reference proteome</keyword>
<dbReference type="SUPFAM" id="SSF53850">
    <property type="entry name" value="Periplasmic binding protein-like II"/>
    <property type="match status" value="1"/>
</dbReference>
<dbReference type="PANTHER" id="PTHR30024">
    <property type="entry name" value="ALIPHATIC SULFONATES-BINDING PROTEIN-RELATED"/>
    <property type="match status" value="1"/>
</dbReference>
<dbReference type="PANTHER" id="PTHR30024:SF48">
    <property type="entry name" value="ABC TRANSPORTER SUBSTRATE-BINDING PROTEIN"/>
    <property type="match status" value="1"/>
</dbReference>
<feature type="domain" description="SsuA/THI5-like" evidence="2">
    <location>
        <begin position="60"/>
        <end position="258"/>
    </location>
</feature>
<evidence type="ECO:0000313" key="4">
    <source>
        <dbReference type="Proteomes" id="UP000636264"/>
    </source>
</evidence>
<comment type="caution">
    <text evidence="3">The sequence shown here is derived from an EMBL/GenBank/DDBJ whole genome shotgun (WGS) entry which is preliminary data.</text>
</comment>
<sequence>MKLFRSLMTAAAIAGSALLATSAGAEAPKGDGSTIRLMSNPVGTQSYPPFVIKKFELDKKYGFNLEVIPFTNPQASVAALQSESIEAVVQDWISLARLRNQNVPVIGVAPFLSYVNTVLLPADSEIKTLADFKGKRIGTFSKTGFDWIIVQAVAKKNYGIDLAREVEVQEGAPSLLRGSLEQGQLDATLQYNSLTPDMVLSGKAKLMMTIHDVVAELGFSEAPFLVYTMREKYAEAHPENTKAFVAAYQEAIDILLTNEEVWKEQGENLKLAPEATEVFRQNASKEFIKTFTPEMNGILNETFKVLLDTAGPEIIGMTTMPDKILTLDYQP</sequence>
<dbReference type="Pfam" id="PF09084">
    <property type="entry name" value="NMT1"/>
    <property type="match status" value="1"/>
</dbReference>
<protein>
    <recommendedName>
        <fullName evidence="2">SsuA/THI5-like domain-containing protein</fullName>
    </recommendedName>
</protein>
<dbReference type="Gene3D" id="3.40.190.10">
    <property type="entry name" value="Periplasmic binding protein-like II"/>
    <property type="match status" value="2"/>
</dbReference>
<organism evidence="3 4">
    <name type="scientific">Nitratireductor aestuarii</name>
    <dbReference type="NCBI Taxonomy" id="1735103"/>
    <lineage>
        <taxon>Bacteria</taxon>
        <taxon>Pseudomonadati</taxon>
        <taxon>Pseudomonadota</taxon>
        <taxon>Alphaproteobacteria</taxon>
        <taxon>Hyphomicrobiales</taxon>
        <taxon>Phyllobacteriaceae</taxon>
        <taxon>Nitratireductor</taxon>
    </lineage>
</organism>
<evidence type="ECO:0000256" key="1">
    <source>
        <dbReference type="SAM" id="SignalP"/>
    </source>
</evidence>
<feature type="chain" id="PRO_5037296698" description="SsuA/THI5-like domain-containing protein" evidence="1">
    <location>
        <begin position="26"/>
        <end position="331"/>
    </location>
</feature>
<evidence type="ECO:0000259" key="2">
    <source>
        <dbReference type="Pfam" id="PF09084"/>
    </source>
</evidence>
<dbReference type="AlphaFoldDB" id="A0A916W7L1"/>
<proteinExistence type="predicted"/>
<name>A0A916W7L1_9HYPH</name>
<evidence type="ECO:0000313" key="3">
    <source>
        <dbReference type="EMBL" id="GGA75498.1"/>
    </source>
</evidence>
<keyword evidence="1" id="KW-0732">Signal</keyword>
<dbReference type="Proteomes" id="UP000636264">
    <property type="component" value="Unassembled WGS sequence"/>
</dbReference>
<gene>
    <name evidence="3" type="ORF">GCM10011385_31940</name>
</gene>